<dbReference type="GO" id="GO:0008081">
    <property type="term" value="F:phosphoric diester hydrolase activity"/>
    <property type="evidence" value="ECO:0007669"/>
    <property type="project" value="TreeGrafter"/>
</dbReference>
<evidence type="ECO:0000256" key="7">
    <source>
        <dbReference type="ARBA" id="ARBA00022833"/>
    </source>
</evidence>
<evidence type="ECO:0000256" key="2">
    <source>
        <dbReference type="ARBA" id="ARBA00005340"/>
    </source>
</evidence>
<dbReference type="GO" id="GO:0003677">
    <property type="term" value="F:DNA binding"/>
    <property type="evidence" value="ECO:0007669"/>
    <property type="project" value="InterPro"/>
</dbReference>
<dbReference type="SMART" id="SM00518">
    <property type="entry name" value="AP2Ec"/>
    <property type="match status" value="1"/>
</dbReference>
<evidence type="ECO:0000259" key="10">
    <source>
        <dbReference type="Pfam" id="PF01261"/>
    </source>
</evidence>
<keyword evidence="8" id="KW-0234">DNA repair</keyword>
<evidence type="ECO:0000313" key="12">
    <source>
        <dbReference type="Proteomes" id="UP000054097"/>
    </source>
</evidence>
<keyword evidence="12" id="KW-1185">Reference proteome</keyword>
<evidence type="ECO:0000256" key="4">
    <source>
        <dbReference type="ARBA" id="ARBA00022723"/>
    </source>
</evidence>
<evidence type="ECO:0000313" key="11">
    <source>
        <dbReference type="EMBL" id="KIM22190.1"/>
    </source>
</evidence>
<dbReference type="InterPro" id="IPR036237">
    <property type="entry name" value="Xyl_isomerase-like_sf"/>
</dbReference>
<keyword evidence="6" id="KW-0378">Hydrolase</keyword>
<protein>
    <recommendedName>
        <fullName evidence="3">Apurinic-apyrimidinic endonuclease 1</fullName>
    </recommendedName>
</protein>
<organism evidence="11 12">
    <name type="scientific">Serendipita vermifera MAFF 305830</name>
    <dbReference type="NCBI Taxonomy" id="933852"/>
    <lineage>
        <taxon>Eukaryota</taxon>
        <taxon>Fungi</taxon>
        <taxon>Dikarya</taxon>
        <taxon>Basidiomycota</taxon>
        <taxon>Agaricomycotina</taxon>
        <taxon>Agaricomycetes</taxon>
        <taxon>Sebacinales</taxon>
        <taxon>Serendipitaceae</taxon>
        <taxon>Serendipita</taxon>
    </lineage>
</organism>
<evidence type="ECO:0000256" key="6">
    <source>
        <dbReference type="ARBA" id="ARBA00022801"/>
    </source>
</evidence>
<dbReference type="STRING" id="933852.A0A0C3AC27"/>
<comment type="similarity">
    <text evidence="2">Belongs to the AP endonuclease 2 family.</text>
</comment>
<evidence type="ECO:0000256" key="9">
    <source>
        <dbReference type="SAM" id="MobiDB-lite"/>
    </source>
</evidence>
<dbReference type="GO" id="GO:0003906">
    <property type="term" value="F:DNA-(apurinic or apyrimidinic site) endonuclease activity"/>
    <property type="evidence" value="ECO:0007669"/>
    <property type="project" value="TreeGrafter"/>
</dbReference>
<dbReference type="InterPro" id="IPR013022">
    <property type="entry name" value="Xyl_isomerase-like_TIM-brl"/>
</dbReference>
<keyword evidence="7" id="KW-0862">Zinc</keyword>
<reference evidence="11 12" key="1">
    <citation type="submission" date="2014-04" db="EMBL/GenBank/DDBJ databases">
        <authorList>
            <consortium name="DOE Joint Genome Institute"/>
            <person name="Kuo A."/>
            <person name="Zuccaro A."/>
            <person name="Kohler A."/>
            <person name="Nagy L.G."/>
            <person name="Floudas D."/>
            <person name="Copeland A."/>
            <person name="Barry K.W."/>
            <person name="Cichocki N."/>
            <person name="Veneault-Fourrey C."/>
            <person name="LaButti K."/>
            <person name="Lindquist E.A."/>
            <person name="Lipzen A."/>
            <person name="Lundell T."/>
            <person name="Morin E."/>
            <person name="Murat C."/>
            <person name="Sun H."/>
            <person name="Tunlid A."/>
            <person name="Henrissat B."/>
            <person name="Grigoriev I.V."/>
            <person name="Hibbett D.S."/>
            <person name="Martin F."/>
            <person name="Nordberg H.P."/>
            <person name="Cantor M.N."/>
            <person name="Hua S.X."/>
        </authorList>
    </citation>
    <scope>NUCLEOTIDE SEQUENCE [LARGE SCALE GENOMIC DNA]</scope>
    <source>
        <strain evidence="11 12">MAFF 305830</strain>
    </source>
</reference>
<feature type="compositionally biased region" description="Polar residues" evidence="9">
    <location>
        <begin position="1"/>
        <end position="13"/>
    </location>
</feature>
<sequence length="447" mass="49494">MSTTIRKSVSNTAGVVGRSQKSRRLSSASSNDVDLPPRPTKRAKTTKKEATPEESQTTLVANAVADMGIESQDTAVNDASEMTKPPKGGRKKKAAQEPTPADYPPRISREWKVGAHISAAGGIENAILNAAKIGAESFALFLKSQRQWAAKDLTSTSINGFKSRMETFGYDMKHVLPHGSYLVNLGNPDKEKRDKSYECFLDDLKRCEQVGIGLYNFHPGSTVKQCTPEQSISYIAECLNKAHKATKFVVTVLENMASPNVIGGSLEQLAQIIAEVEDKTRVGVCLDTCHLFASGYDIRTRETYDATMAEFEEKVGFKYLKGLHLNDSKAAFNSKRDLHQHLGMGHIGLRAFGFLMRDDRMKGLPMVLETETEEVWPKEVEILQRMADPATPEDQFDFEAMAEEIKVEVKKYAKEKPEKPKKEAAPKKGKGKKAKKAESEAESDEED</sequence>
<evidence type="ECO:0000256" key="8">
    <source>
        <dbReference type="ARBA" id="ARBA00023204"/>
    </source>
</evidence>
<dbReference type="GO" id="GO:0005739">
    <property type="term" value="C:mitochondrion"/>
    <property type="evidence" value="ECO:0007669"/>
    <property type="project" value="TreeGrafter"/>
</dbReference>
<dbReference type="NCBIfam" id="NF002199">
    <property type="entry name" value="PRK01060.1-4"/>
    <property type="match status" value="1"/>
</dbReference>
<dbReference type="OrthoDB" id="7663182at2759"/>
<dbReference type="InterPro" id="IPR018246">
    <property type="entry name" value="AP_endonuc_F2_Zn_BS"/>
</dbReference>
<evidence type="ECO:0000256" key="3">
    <source>
        <dbReference type="ARBA" id="ARBA00021759"/>
    </source>
</evidence>
<dbReference type="PANTHER" id="PTHR21445">
    <property type="entry name" value="ENDONUCLEASE IV ENDODEOXYRIBONUCLEASE IV"/>
    <property type="match status" value="1"/>
</dbReference>
<comment type="cofactor">
    <cofactor evidence="1">
        <name>Zn(2+)</name>
        <dbReference type="ChEBI" id="CHEBI:29105"/>
    </cofactor>
</comment>
<dbReference type="InterPro" id="IPR001719">
    <property type="entry name" value="AP_endonuc_2"/>
</dbReference>
<keyword evidence="4" id="KW-0479">Metal-binding</keyword>
<dbReference type="CDD" id="cd00019">
    <property type="entry name" value="AP2Ec"/>
    <property type="match status" value="1"/>
</dbReference>
<dbReference type="Pfam" id="PF01261">
    <property type="entry name" value="AP_endonuc_2"/>
    <property type="match status" value="1"/>
</dbReference>
<dbReference type="EMBL" id="KN824361">
    <property type="protein sequence ID" value="KIM22190.1"/>
    <property type="molecule type" value="Genomic_DNA"/>
</dbReference>
<reference evidence="12" key="2">
    <citation type="submission" date="2015-01" db="EMBL/GenBank/DDBJ databases">
        <title>Evolutionary Origins and Diversification of the Mycorrhizal Mutualists.</title>
        <authorList>
            <consortium name="DOE Joint Genome Institute"/>
            <consortium name="Mycorrhizal Genomics Consortium"/>
            <person name="Kohler A."/>
            <person name="Kuo A."/>
            <person name="Nagy L.G."/>
            <person name="Floudas D."/>
            <person name="Copeland A."/>
            <person name="Barry K.W."/>
            <person name="Cichocki N."/>
            <person name="Veneault-Fourrey C."/>
            <person name="LaButti K."/>
            <person name="Lindquist E.A."/>
            <person name="Lipzen A."/>
            <person name="Lundell T."/>
            <person name="Morin E."/>
            <person name="Murat C."/>
            <person name="Riley R."/>
            <person name="Ohm R."/>
            <person name="Sun H."/>
            <person name="Tunlid A."/>
            <person name="Henrissat B."/>
            <person name="Grigoriev I.V."/>
            <person name="Hibbett D.S."/>
            <person name="Martin F."/>
        </authorList>
    </citation>
    <scope>NUCLEOTIDE SEQUENCE [LARGE SCALE GENOMIC DNA]</scope>
    <source>
        <strain evidence="12">MAFF 305830</strain>
    </source>
</reference>
<feature type="compositionally biased region" description="Basic and acidic residues" evidence="9">
    <location>
        <begin position="410"/>
        <end position="426"/>
    </location>
</feature>
<dbReference type="HAMAP" id="MF_00152">
    <property type="entry name" value="Nfo"/>
    <property type="match status" value="1"/>
</dbReference>
<dbReference type="PROSITE" id="PS51432">
    <property type="entry name" value="AP_NUCLEASE_F2_4"/>
    <property type="match status" value="1"/>
</dbReference>
<dbReference type="PROSITE" id="PS00730">
    <property type="entry name" value="AP_NUCLEASE_F2_2"/>
    <property type="match status" value="1"/>
</dbReference>
<dbReference type="HOGENOM" id="CLU_025885_2_2_1"/>
<dbReference type="SUPFAM" id="SSF51658">
    <property type="entry name" value="Xylose isomerase-like"/>
    <property type="match status" value="1"/>
</dbReference>
<feature type="domain" description="Xylose isomerase-like TIM barrel" evidence="10">
    <location>
        <begin position="129"/>
        <end position="384"/>
    </location>
</feature>
<dbReference type="GO" id="GO:0008270">
    <property type="term" value="F:zinc ion binding"/>
    <property type="evidence" value="ECO:0007669"/>
    <property type="project" value="InterPro"/>
</dbReference>
<accession>A0A0C3AC27</accession>
<dbReference type="PROSITE" id="PS00731">
    <property type="entry name" value="AP_NUCLEASE_F2_3"/>
    <property type="match status" value="1"/>
</dbReference>
<gene>
    <name evidence="11" type="ORF">M408DRAFT_333026</name>
</gene>
<dbReference type="GO" id="GO:0006284">
    <property type="term" value="P:base-excision repair"/>
    <property type="evidence" value="ECO:0007669"/>
    <property type="project" value="TreeGrafter"/>
</dbReference>
<dbReference type="NCBIfam" id="TIGR00587">
    <property type="entry name" value="nfo"/>
    <property type="match status" value="1"/>
</dbReference>
<name>A0A0C3AC27_SERVB</name>
<dbReference type="GO" id="GO:0005634">
    <property type="term" value="C:nucleus"/>
    <property type="evidence" value="ECO:0007669"/>
    <property type="project" value="TreeGrafter"/>
</dbReference>
<dbReference type="Gene3D" id="3.20.20.150">
    <property type="entry name" value="Divalent-metal-dependent TIM barrel enzymes"/>
    <property type="match status" value="1"/>
</dbReference>
<dbReference type="PANTHER" id="PTHR21445:SF0">
    <property type="entry name" value="APURINIC-APYRIMIDINIC ENDONUCLEASE"/>
    <property type="match status" value="1"/>
</dbReference>
<dbReference type="AlphaFoldDB" id="A0A0C3AC27"/>
<proteinExistence type="inferred from homology"/>
<dbReference type="FunFam" id="3.20.20.150:FF:000001">
    <property type="entry name" value="Probable endonuclease 4"/>
    <property type="match status" value="1"/>
</dbReference>
<feature type="region of interest" description="Disordered" evidence="9">
    <location>
        <begin position="1"/>
        <end position="106"/>
    </location>
</feature>
<evidence type="ECO:0000256" key="5">
    <source>
        <dbReference type="ARBA" id="ARBA00022763"/>
    </source>
</evidence>
<evidence type="ECO:0000256" key="1">
    <source>
        <dbReference type="ARBA" id="ARBA00001947"/>
    </source>
</evidence>
<dbReference type="Proteomes" id="UP000054097">
    <property type="component" value="Unassembled WGS sequence"/>
</dbReference>
<keyword evidence="5" id="KW-0227">DNA damage</keyword>
<feature type="region of interest" description="Disordered" evidence="9">
    <location>
        <begin position="410"/>
        <end position="447"/>
    </location>
</feature>